<dbReference type="InterPro" id="IPR000387">
    <property type="entry name" value="Tyr_Pase_dom"/>
</dbReference>
<dbReference type="EMBL" id="AP024446">
    <property type="protein sequence ID" value="BCS24705.1"/>
    <property type="molecule type" value="Genomic_DNA"/>
</dbReference>
<dbReference type="SUPFAM" id="SSF52799">
    <property type="entry name" value="(Phosphotyrosine protein) phosphatases II"/>
    <property type="match status" value="1"/>
</dbReference>
<evidence type="ECO:0000256" key="1">
    <source>
        <dbReference type="SAM" id="MobiDB-lite"/>
    </source>
</evidence>
<dbReference type="Pfam" id="PF13350">
    <property type="entry name" value="Y_phosphatase3"/>
    <property type="match status" value="2"/>
</dbReference>
<dbReference type="OrthoDB" id="9988524at2759"/>
<dbReference type="Gene3D" id="3.90.190.10">
    <property type="entry name" value="Protein tyrosine phosphatase superfamily"/>
    <property type="match status" value="1"/>
</dbReference>
<evidence type="ECO:0000259" key="2">
    <source>
        <dbReference type="PROSITE" id="PS50056"/>
    </source>
</evidence>
<keyword evidence="4" id="KW-1185">Reference proteome</keyword>
<feature type="domain" description="Tyrosine specific protein phosphatases" evidence="2">
    <location>
        <begin position="188"/>
        <end position="268"/>
    </location>
</feature>
<evidence type="ECO:0000313" key="4">
    <source>
        <dbReference type="Proteomes" id="UP000654913"/>
    </source>
</evidence>
<dbReference type="InterPro" id="IPR029021">
    <property type="entry name" value="Prot-tyrosine_phosphatase-like"/>
</dbReference>
<dbReference type="AlphaFoldDB" id="A0A7R7XNJ2"/>
<dbReference type="GeneID" id="64974710"/>
<evidence type="ECO:0000313" key="3">
    <source>
        <dbReference type="EMBL" id="BCS24705.1"/>
    </source>
</evidence>
<sequence>MPDTGLDRPFDGIINFRDVGRTVNQFAGQELLKEGVLFRSARLDEASKEDIRRITDGLHISSIIDLRSTTEHQMAIKKYKRWHDIPTMTSADSEPREEEEEEEEETYVHLPSLDNADTRRHLISLTGKAFERQLLWRLDWWNFTKVLAYIAAGFRQDAVRIVGENVMKPAGLTGLAMDTLEASAAEIKSVFDVFSSSSDIDADHCSSAPGTGSGILVHCTQGKDRTGLIILLSLLLTGIVDAEVMASEYVLSEKELENEPAEEKEERMREIRALGLGEEYARCPKDFTERVTGFLREKYGGARGYLEYIGVEERDIENVKRRLLA</sequence>
<proteinExistence type="predicted"/>
<gene>
    <name evidence="3" type="ORF">APUU_41149S</name>
</gene>
<accession>A0A7R7XNJ2</accession>
<dbReference type="KEGG" id="apuu:APUU_41149S"/>
<protein>
    <recommendedName>
        <fullName evidence="2">Tyrosine specific protein phosphatases domain-containing protein</fullName>
    </recommendedName>
</protein>
<feature type="compositionally biased region" description="Acidic residues" evidence="1">
    <location>
        <begin position="95"/>
        <end position="105"/>
    </location>
</feature>
<dbReference type="PROSITE" id="PS00383">
    <property type="entry name" value="TYR_PHOSPHATASE_1"/>
    <property type="match status" value="1"/>
</dbReference>
<dbReference type="InterPro" id="IPR026893">
    <property type="entry name" value="Tyr/Ser_Pase_IphP-type"/>
</dbReference>
<organism evidence="3 4">
    <name type="scientific">Aspergillus puulaauensis</name>
    <dbReference type="NCBI Taxonomy" id="1220207"/>
    <lineage>
        <taxon>Eukaryota</taxon>
        <taxon>Fungi</taxon>
        <taxon>Dikarya</taxon>
        <taxon>Ascomycota</taxon>
        <taxon>Pezizomycotina</taxon>
        <taxon>Eurotiomycetes</taxon>
        <taxon>Eurotiomycetidae</taxon>
        <taxon>Eurotiales</taxon>
        <taxon>Aspergillaceae</taxon>
        <taxon>Aspergillus</taxon>
    </lineage>
</organism>
<dbReference type="GO" id="GO:0004721">
    <property type="term" value="F:phosphoprotein phosphatase activity"/>
    <property type="evidence" value="ECO:0007669"/>
    <property type="project" value="InterPro"/>
</dbReference>
<reference evidence="3" key="1">
    <citation type="submission" date="2021-01" db="EMBL/GenBank/DDBJ databases">
        <authorList>
            <consortium name="Aspergillus puulaauensis MK2 genome sequencing consortium"/>
            <person name="Kazuki M."/>
            <person name="Futagami T."/>
        </authorList>
    </citation>
    <scope>NUCLEOTIDE SEQUENCE</scope>
    <source>
        <strain evidence="3">MK2</strain>
    </source>
</reference>
<name>A0A7R7XNJ2_9EURO</name>
<dbReference type="InterPro" id="IPR016130">
    <property type="entry name" value="Tyr_Pase_AS"/>
</dbReference>
<reference evidence="3" key="2">
    <citation type="submission" date="2021-02" db="EMBL/GenBank/DDBJ databases">
        <title>Aspergillus puulaauensis MK2 genome sequence.</title>
        <authorList>
            <person name="Futagami T."/>
            <person name="Mori K."/>
            <person name="Kadooka C."/>
            <person name="Tanaka T."/>
        </authorList>
    </citation>
    <scope>NUCLEOTIDE SEQUENCE</scope>
    <source>
        <strain evidence="3">MK2</strain>
    </source>
</reference>
<dbReference type="PROSITE" id="PS50056">
    <property type="entry name" value="TYR_PHOSPHATASE_2"/>
    <property type="match status" value="1"/>
</dbReference>
<dbReference type="Proteomes" id="UP000654913">
    <property type="component" value="Chromosome 4"/>
</dbReference>
<feature type="region of interest" description="Disordered" evidence="1">
    <location>
        <begin position="87"/>
        <end position="106"/>
    </location>
</feature>
<dbReference type="RefSeq" id="XP_041556899.1">
    <property type="nucleotide sequence ID" value="XM_041704300.1"/>
</dbReference>